<dbReference type="AlphaFoldDB" id="Q479F7"/>
<proteinExistence type="inferred from homology"/>
<dbReference type="GO" id="GO:0018662">
    <property type="term" value="F:phenol 2-monooxygenase activity"/>
    <property type="evidence" value="ECO:0007669"/>
    <property type="project" value="UniProtKB-EC"/>
</dbReference>
<dbReference type="STRING" id="159087.Daro_3795"/>
<dbReference type="EC" id="1.14.13.7" evidence="2"/>
<dbReference type="eggNOG" id="ENOG5032S7J">
    <property type="taxonomic scope" value="Bacteria"/>
</dbReference>
<evidence type="ECO:0000256" key="1">
    <source>
        <dbReference type="ARBA" id="ARBA00006313"/>
    </source>
</evidence>
<keyword evidence="2" id="KW-0560">Oxidoreductase</keyword>
<evidence type="ECO:0000313" key="2">
    <source>
        <dbReference type="EMBL" id="AAZ48524.1"/>
    </source>
</evidence>
<dbReference type="KEGG" id="dar:Daro_3795"/>
<name>Q479F7_DECAR</name>
<dbReference type="Pfam" id="PF02406">
    <property type="entry name" value="MmoB_DmpM"/>
    <property type="match status" value="1"/>
</dbReference>
<dbReference type="OrthoDB" id="9805636at2"/>
<organism evidence="2">
    <name type="scientific">Dechloromonas aromatica (strain RCB)</name>
    <dbReference type="NCBI Taxonomy" id="159087"/>
    <lineage>
        <taxon>Bacteria</taxon>
        <taxon>Pseudomonadati</taxon>
        <taxon>Pseudomonadota</taxon>
        <taxon>Betaproteobacteria</taxon>
        <taxon>Rhodocyclales</taxon>
        <taxon>Azonexaceae</taxon>
        <taxon>Dechloromonas</taxon>
    </lineage>
</organism>
<dbReference type="EMBL" id="CP000089">
    <property type="protein sequence ID" value="AAZ48524.1"/>
    <property type="molecule type" value="Genomic_DNA"/>
</dbReference>
<dbReference type="InterPro" id="IPR036889">
    <property type="entry name" value="mOase_MmoB_DmpM_sf"/>
</dbReference>
<keyword evidence="2" id="KW-0503">Monooxygenase</keyword>
<reference evidence="2" key="1">
    <citation type="submission" date="2005-08" db="EMBL/GenBank/DDBJ databases">
        <title>Complete sequence of Dechloromonas aromatica RCB.</title>
        <authorList>
            <person name="Salinero K.K."/>
            <person name="Copeland A."/>
            <person name="Lucas S."/>
            <person name="Lapidus A."/>
            <person name="Barry K."/>
            <person name="Detter J.C."/>
            <person name="Glavina T."/>
            <person name="Hammon N."/>
            <person name="Israni S."/>
            <person name="Pitluck S."/>
            <person name="Di Bartolo G."/>
            <person name="Trong S."/>
            <person name="Schmutz J."/>
            <person name="Larimer F."/>
            <person name="Land M."/>
            <person name="Ivanova N."/>
            <person name="Richardson P."/>
        </authorList>
    </citation>
    <scope>NUCLEOTIDE SEQUENCE</scope>
    <source>
        <strain evidence="2">RCB</strain>
    </source>
</reference>
<dbReference type="Gene3D" id="3.90.56.10">
    <property type="entry name" value="Monooxygenase component MmoB/DmpM"/>
    <property type="match status" value="1"/>
</dbReference>
<comment type="similarity">
    <text evidence="1">Belongs to the TmoD/XamoD family.</text>
</comment>
<accession>Q479F7</accession>
<dbReference type="SUPFAM" id="SSF56029">
    <property type="entry name" value="Monooxygenase (hydroxylase) regulatory protein"/>
    <property type="match status" value="1"/>
</dbReference>
<dbReference type="InterPro" id="IPR003454">
    <property type="entry name" value="MOase_MmoB_DmpM"/>
</dbReference>
<gene>
    <name evidence="2" type="ordered locus">Daro_3795</name>
</gene>
<dbReference type="HOGENOM" id="CLU_148539_2_0_4"/>
<protein>
    <submittedName>
        <fullName evidence="2">Phenol 2-monooxygenase P2 subunit</fullName>
        <ecNumber evidence="2">1.14.13.7</ecNumber>
    </submittedName>
</protein>
<sequence>MSTVFIAFQTNEDTRPIVESILADNPHAVLDEQPAMVKINAEGSLVIKRESIEERIGRDFDLQELQVNLITLSGYLDEDDDQLTLAWKN</sequence>